<keyword evidence="1" id="KW-0812">Transmembrane</keyword>
<dbReference type="PANTHER" id="PTHR36361:SF1">
    <property type="entry name" value="PROTEIN APEM9"/>
    <property type="match status" value="1"/>
</dbReference>
<keyword evidence="1" id="KW-1133">Transmembrane helix</keyword>
<proteinExistence type="predicted"/>
<organism evidence="2 3">
    <name type="scientific">Dillenia turbinata</name>
    <dbReference type="NCBI Taxonomy" id="194707"/>
    <lineage>
        <taxon>Eukaryota</taxon>
        <taxon>Viridiplantae</taxon>
        <taxon>Streptophyta</taxon>
        <taxon>Embryophyta</taxon>
        <taxon>Tracheophyta</taxon>
        <taxon>Spermatophyta</taxon>
        <taxon>Magnoliopsida</taxon>
        <taxon>eudicotyledons</taxon>
        <taxon>Gunneridae</taxon>
        <taxon>Pentapetalae</taxon>
        <taxon>Dilleniales</taxon>
        <taxon>Dilleniaceae</taxon>
        <taxon>Dillenia</taxon>
    </lineage>
</organism>
<dbReference type="GO" id="GO:0015919">
    <property type="term" value="P:peroxisomal membrane transport"/>
    <property type="evidence" value="ECO:0007669"/>
    <property type="project" value="InterPro"/>
</dbReference>
<dbReference type="EMBL" id="JBAMMX010000004">
    <property type="protein sequence ID" value="KAK6941208.1"/>
    <property type="molecule type" value="Genomic_DNA"/>
</dbReference>
<keyword evidence="1" id="KW-0472">Membrane</keyword>
<sequence length="346" mass="38952">MASSDSGTWKEIESSERYLVSSMFEEALMSSASVLRRIRDGHLSEDAQLNEIKESAGMVLVQSLKALGRTSEILEELKLLFGAVPSIPVEVLITGTCFQISENCLFGLREFLDEFLSNWKLVDEEYYVLSHPEANMVYTGCCDRGYGLELDEYLDVVEIYAVKLLGMVLNDVTLAISWVESAALPEDKRQELLRRLHSLYTLKATNSSQGSSTPLPAGEFESASREPHISEFPGAGEGKNLLKGDYGTSQTNIRLFGRQDLCFWWFRHINLKVGRSRLIISNGKIMLGCLVFLLYLVLRRKRADLMRTTKTTVLSLKKALVDFWKLAFSYQVNPLAAVQSLPVARR</sequence>
<dbReference type="PANTHER" id="PTHR36361">
    <property type="entry name" value="PROTEIN APEM9"/>
    <property type="match status" value="1"/>
</dbReference>
<accession>A0AAN8ZNV0</accession>
<evidence type="ECO:0000313" key="2">
    <source>
        <dbReference type="EMBL" id="KAK6941208.1"/>
    </source>
</evidence>
<gene>
    <name evidence="2" type="ORF">RJ641_026585</name>
</gene>
<keyword evidence="3" id="KW-1185">Reference proteome</keyword>
<evidence type="ECO:0000256" key="1">
    <source>
        <dbReference type="SAM" id="Phobius"/>
    </source>
</evidence>
<reference evidence="2 3" key="1">
    <citation type="submission" date="2023-12" db="EMBL/GenBank/DDBJ databases">
        <title>A high-quality genome assembly for Dillenia turbinata (Dilleniales).</title>
        <authorList>
            <person name="Chanderbali A."/>
        </authorList>
    </citation>
    <scope>NUCLEOTIDE SEQUENCE [LARGE SCALE GENOMIC DNA]</scope>
    <source>
        <strain evidence="2">LSX21</strain>
        <tissue evidence="2">Leaf</tissue>
    </source>
</reference>
<feature type="transmembrane region" description="Helical" evidence="1">
    <location>
        <begin position="278"/>
        <end position="298"/>
    </location>
</feature>
<dbReference type="InterPro" id="IPR034571">
    <property type="entry name" value="APEM9"/>
</dbReference>
<comment type="caution">
    <text evidence="2">The sequence shown here is derived from an EMBL/GenBank/DDBJ whole genome shotgun (WGS) entry which is preliminary data.</text>
</comment>
<dbReference type="Proteomes" id="UP001370490">
    <property type="component" value="Unassembled WGS sequence"/>
</dbReference>
<name>A0AAN8ZNV0_9MAGN</name>
<evidence type="ECO:0000313" key="3">
    <source>
        <dbReference type="Proteomes" id="UP001370490"/>
    </source>
</evidence>
<protein>
    <submittedName>
        <fullName evidence="2">Uncharacterized protein</fullName>
    </submittedName>
</protein>
<dbReference type="AlphaFoldDB" id="A0AAN8ZNV0"/>